<dbReference type="CDD" id="cd22359">
    <property type="entry name" value="SfsA-like_bacterial"/>
    <property type="match status" value="1"/>
</dbReference>
<dbReference type="Pfam" id="PF03749">
    <property type="entry name" value="SfsA"/>
    <property type="match status" value="1"/>
</dbReference>
<feature type="domain" description="SfsA N-terminal OB" evidence="3">
    <location>
        <begin position="12"/>
        <end position="77"/>
    </location>
</feature>
<dbReference type="Proteomes" id="UP000789738">
    <property type="component" value="Unassembled WGS sequence"/>
</dbReference>
<dbReference type="InterPro" id="IPR041465">
    <property type="entry name" value="SfsA_N"/>
</dbReference>
<dbReference type="Gene3D" id="2.40.50.580">
    <property type="match status" value="1"/>
</dbReference>
<dbReference type="Gene3D" id="3.40.1350.60">
    <property type="match status" value="1"/>
</dbReference>
<dbReference type="NCBIfam" id="TIGR00230">
    <property type="entry name" value="sfsA"/>
    <property type="match status" value="1"/>
</dbReference>
<evidence type="ECO:0000313" key="5">
    <source>
        <dbReference type="EMBL" id="VCT83053.1"/>
    </source>
</evidence>
<evidence type="ECO:0000259" key="2">
    <source>
        <dbReference type="Pfam" id="PF03749"/>
    </source>
</evidence>
<gene>
    <name evidence="1 5" type="primary">sfsA</name>
    <name evidence="4" type="ORF">CNEO_45120</name>
    <name evidence="5" type="ORF">CNEONATNEC25_00648</name>
</gene>
<evidence type="ECO:0000256" key="1">
    <source>
        <dbReference type="HAMAP-Rule" id="MF_00095"/>
    </source>
</evidence>
<evidence type="ECO:0000313" key="4">
    <source>
        <dbReference type="EMBL" id="CAG9711151.1"/>
    </source>
</evidence>
<evidence type="ECO:0000313" key="6">
    <source>
        <dbReference type="Proteomes" id="UP000431451"/>
    </source>
</evidence>
<sequence>MKYDNILQGRFISRPNRFIANVEINNKIEVCHVKNTGRCKELLIPEETTVFVQENDNPNRKTKYSLITVKKGDRLINMDSQVPNKVVYEWIKKGNLFNTQALIKPEKKYDKSRFDLYVEEGSRKAFIEVKGVTLEEEGVVRFPDAPTERGVKHLKELCNCIDEGYEAYIIFVIQMKDVLYFEPNVRTHKEFGEVLREGKKHGVNILAVDCDVTENSIDIRDYVKVKI</sequence>
<protein>
    <recommendedName>
        <fullName evidence="1">Sugar fermentation stimulation protein homolog</fullName>
    </recommendedName>
</protein>
<dbReference type="PANTHER" id="PTHR30545:SF2">
    <property type="entry name" value="SUGAR FERMENTATION STIMULATION PROTEIN A"/>
    <property type="match status" value="1"/>
</dbReference>
<evidence type="ECO:0000259" key="3">
    <source>
        <dbReference type="Pfam" id="PF17746"/>
    </source>
</evidence>
<dbReference type="HAMAP" id="MF_00095">
    <property type="entry name" value="SfsA"/>
    <property type="match status" value="1"/>
</dbReference>
<dbReference type="Proteomes" id="UP000431451">
    <property type="component" value="Unassembled WGS sequence"/>
</dbReference>
<name>A0A650M662_9CLOT</name>
<dbReference type="InterPro" id="IPR040452">
    <property type="entry name" value="SfsA_C"/>
</dbReference>
<accession>A0A650M662</accession>
<proteinExistence type="inferred from homology"/>
<dbReference type="GO" id="GO:0003677">
    <property type="term" value="F:DNA binding"/>
    <property type="evidence" value="ECO:0007669"/>
    <property type="project" value="InterPro"/>
</dbReference>
<feature type="domain" description="Sugar fermentation stimulation protein C-terminal" evidence="2">
    <location>
        <begin position="81"/>
        <end position="215"/>
    </location>
</feature>
<dbReference type="RefSeq" id="WP_159115589.1">
    <property type="nucleotide sequence ID" value="NZ_CAKJVE010000004.1"/>
</dbReference>
<organism evidence="5 6">
    <name type="scientific">Clostridium neonatale</name>
    <dbReference type="NCBI Taxonomy" id="137838"/>
    <lineage>
        <taxon>Bacteria</taxon>
        <taxon>Bacillati</taxon>
        <taxon>Bacillota</taxon>
        <taxon>Clostridia</taxon>
        <taxon>Eubacteriales</taxon>
        <taxon>Clostridiaceae</taxon>
        <taxon>Clostridium</taxon>
    </lineage>
</organism>
<dbReference type="EMBL" id="CAKJVE010000004">
    <property type="protein sequence ID" value="CAG9711151.1"/>
    <property type="molecule type" value="Genomic_DNA"/>
</dbReference>
<comment type="similarity">
    <text evidence="1">Belongs to the SfsA family.</text>
</comment>
<dbReference type="Pfam" id="PF17746">
    <property type="entry name" value="SfsA_N"/>
    <property type="match status" value="1"/>
</dbReference>
<dbReference type="EMBL" id="UWJD01000001">
    <property type="protein sequence ID" value="VCT83053.1"/>
    <property type="molecule type" value="Genomic_DNA"/>
</dbReference>
<dbReference type="InterPro" id="IPR005224">
    <property type="entry name" value="SfsA"/>
</dbReference>
<dbReference type="PANTHER" id="PTHR30545">
    <property type="entry name" value="SUGAR FERMENTATION STIMULATION PROTEIN A"/>
    <property type="match status" value="1"/>
</dbReference>
<dbReference type="AlphaFoldDB" id="A0A650M662"/>
<reference evidence="4" key="2">
    <citation type="submission" date="2021-10" db="EMBL/GenBank/DDBJ databases">
        <authorList>
            <person name="Mesa V."/>
        </authorList>
    </citation>
    <scope>NUCLEOTIDE SEQUENCE</scope>
    <source>
        <strain evidence="4">CC3_PB</strain>
    </source>
</reference>
<reference evidence="5 6" key="1">
    <citation type="submission" date="2018-06" db="EMBL/GenBank/DDBJ databases">
        <authorList>
            <consortium name="IHU Genomes"/>
        </authorList>
    </citation>
    <scope>NUCLEOTIDE SEQUENCE [LARGE SCALE GENOMIC DNA]</scope>
    <source>
        <strain evidence="5 6">NEC25</strain>
    </source>
</reference>